<accession>A0A9X0ZSA3</accession>
<dbReference type="Pfam" id="PF13986">
    <property type="entry name" value="DUF4224"/>
    <property type="match status" value="1"/>
</dbReference>
<organism evidence="2 3">
    <name type="scientific">Neisseria elongata subsp. nitroreducens</name>
    <dbReference type="NCBI Taxonomy" id="90367"/>
    <lineage>
        <taxon>Bacteria</taxon>
        <taxon>Pseudomonadati</taxon>
        <taxon>Pseudomonadota</taxon>
        <taxon>Betaproteobacteria</taxon>
        <taxon>Neisseriales</taxon>
        <taxon>Neisseriaceae</taxon>
        <taxon>Neisseria</taxon>
    </lineage>
</organism>
<feature type="domain" description="DUF4224" evidence="1">
    <location>
        <begin position="8"/>
        <end position="51"/>
    </location>
</feature>
<evidence type="ECO:0000313" key="2">
    <source>
        <dbReference type="EMBL" id="MBS9340049.1"/>
    </source>
</evidence>
<gene>
    <name evidence="2" type="ORF">J8641_04295</name>
</gene>
<dbReference type="AlphaFoldDB" id="A0A9X0ZSA3"/>
<dbReference type="InterPro" id="IPR025319">
    <property type="entry name" value="DUF4224"/>
</dbReference>
<protein>
    <submittedName>
        <fullName evidence="2">DUF4224 domain-containing protein</fullName>
    </submittedName>
</protein>
<sequence>MKGSMGIFLTAEEMAELTGYKRHGKQIEALRQMGIPCRINARGRPVVARSVIEGAAEGVNPRGRGKACGWQSRKAV</sequence>
<dbReference type="EMBL" id="JAGJWT010000002">
    <property type="protein sequence ID" value="MBS9340049.1"/>
    <property type="molecule type" value="Genomic_DNA"/>
</dbReference>
<name>A0A9X0ZSA3_NEIEL</name>
<dbReference type="Proteomes" id="UP000708805">
    <property type="component" value="Unassembled WGS sequence"/>
</dbReference>
<evidence type="ECO:0000313" key="3">
    <source>
        <dbReference type="Proteomes" id="UP000708805"/>
    </source>
</evidence>
<proteinExistence type="predicted"/>
<comment type="caution">
    <text evidence="2">The sequence shown here is derived from an EMBL/GenBank/DDBJ whole genome shotgun (WGS) entry which is preliminary data.</text>
</comment>
<evidence type="ECO:0000259" key="1">
    <source>
        <dbReference type="Pfam" id="PF13986"/>
    </source>
</evidence>
<reference evidence="2" key="1">
    <citation type="submission" date="2021-04" db="EMBL/GenBank/DDBJ databases">
        <title>Genomic characterization of endocarditis-associated Neisseria elongata subsp. nitroreducens.</title>
        <authorList>
            <person name="Schorner M."/>
            <person name="Passarelli-Araujo H."/>
            <person name="Scheffer M."/>
            <person name="Barazzetti F."/>
            <person name="Martins J."/>
            <person name="Machado H."/>
            <person name="Palmeiro J."/>
            <person name="Bazzo M."/>
        </authorList>
    </citation>
    <scope>NUCLEOTIDE SEQUENCE</scope>
    <source>
        <strain evidence="2">Nel_M001</strain>
    </source>
</reference>